<evidence type="ECO:0000256" key="12">
    <source>
        <dbReference type="ARBA" id="ARBA00033708"/>
    </source>
</evidence>
<dbReference type="PANTHER" id="PTHR48086:SF3">
    <property type="entry name" value="SODIUM_PROLINE SYMPORTER"/>
    <property type="match status" value="1"/>
</dbReference>
<evidence type="ECO:0000256" key="3">
    <source>
        <dbReference type="ARBA" id="ARBA00022448"/>
    </source>
</evidence>
<dbReference type="GO" id="GO:0006814">
    <property type="term" value="P:sodium ion transport"/>
    <property type="evidence" value="ECO:0007669"/>
    <property type="project" value="UniProtKB-KW"/>
</dbReference>
<keyword evidence="9" id="KW-0406">Ion transport</keyword>
<dbReference type="AlphaFoldDB" id="A0A0U2WCM9"/>
<reference evidence="15" key="1">
    <citation type="submission" date="2015-12" db="EMBL/GenBank/DDBJ databases">
        <title>Complete genome sequences of two moderately thermophilic Paenibacillus species.</title>
        <authorList>
            <person name="Butler R.III."/>
            <person name="Wang J."/>
            <person name="Stark B.C."/>
            <person name="Pombert J.-F."/>
        </authorList>
    </citation>
    <scope>NUCLEOTIDE SEQUENCE [LARGE SCALE GENOMIC DNA]</scope>
    <source>
        <strain evidence="15">32O-Y</strain>
    </source>
</reference>
<evidence type="ECO:0000256" key="6">
    <source>
        <dbReference type="ARBA" id="ARBA00022847"/>
    </source>
</evidence>
<evidence type="ECO:0000256" key="5">
    <source>
        <dbReference type="ARBA" id="ARBA00022692"/>
    </source>
</evidence>
<comment type="catalytic activity">
    <reaction evidence="12">
        <text>L-proline(in) + Na(+)(in) = L-proline(out) + Na(+)(out)</text>
        <dbReference type="Rhea" id="RHEA:28967"/>
        <dbReference type="ChEBI" id="CHEBI:29101"/>
        <dbReference type="ChEBI" id="CHEBI:60039"/>
    </reaction>
</comment>
<evidence type="ECO:0000256" key="11">
    <source>
        <dbReference type="ARBA" id="ARBA00023201"/>
    </source>
</evidence>
<keyword evidence="10" id="KW-0472">Membrane</keyword>
<comment type="similarity">
    <text evidence="2 13">Belongs to the sodium:solute symporter (SSF) (TC 2.A.21) family.</text>
</comment>
<protein>
    <submittedName>
        <fullName evidence="14">Sodium/panthothenate symporter</fullName>
    </submittedName>
</protein>
<keyword evidence="5" id="KW-0812">Transmembrane</keyword>
<reference evidence="14 15" key="2">
    <citation type="journal article" date="2016" name="Genome Announc.">
        <title>Complete Genome Sequences of Two Interactive Moderate Thermophiles, Paenibacillus napthalenovorans 32O-Y and Paenibacillus sp. 32O-W.</title>
        <authorList>
            <person name="Butler R.R.III."/>
            <person name="Wang J."/>
            <person name="Stark B.C."/>
            <person name="Pombert J.F."/>
        </authorList>
    </citation>
    <scope>NUCLEOTIDE SEQUENCE [LARGE SCALE GENOMIC DNA]</scope>
    <source>
        <strain evidence="14 15">32O-Y</strain>
    </source>
</reference>
<evidence type="ECO:0000313" key="15">
    <source>
        <dbReference type="Proteomes" id="UP000061660"/>
    </source>
</evidence>
<dbReference type="InterPro" id="IPR001734">
    <property type="entry name" value="Na/solute_symporter"/>
</dbReference>
<keyword evidence="8" id="KW-0915">Sodium</keyword>
<evidence type="ECO:0000256" key="2">
    <source>
        <dbReference type="ARBA" id="ARBA00006434"/>
    </source>
</evidence>
<dbReference type="Gene3D" id="1.20.1730.10">
    <property type="entry name" value="Sodium/glucose cotransporter"/>
    <property type="match status" value="1"/>
</dbReference>
<evidence type="ECO:0000256" key="10">
    <source>
        <dbReference type="ARBA" id="ARBA00023136"/>
    </source>
</evidence>
<comment type="subcellular location">
    <subcellularLocation>
        <location evidence="1">Cell membrane</location>
        <topology evidence="1">Multi-pass membrane protein</topology>
    </subcellularLocation>
</comment>
<dbReference type="KEGG" id="pnp:IJ22_49350"/>
<keyword evidence="11" id="KW-0739">Sodium transport</keyword>
<dbReference type="CDD" id="cd10322">
    <property type="entry name" value="SLC5sbd"/>
    <property type="match status" value="1"/>
</dbReference>
<dbReference type="PROSITE" id="PS50283">
    <property type="entry name" value="NA_SOLUT_SYMP_3"/>
    <property type="match status" value="1"/>
</dbReference>
<evidence type="ECO:0000256" key="13">
    <source>
        <dbReference type="RuleBase" id="RU362091"/>
    </source>
</evidence>
<name>A0A0U2WCM9_9BACL</name>
<evidence type="ECO:0000256" key="4">
    <source>
        <dbReference type="ARBA" id="ARBA00022475"/>
    </source>
</evidence>
<evidence type="ECO:0000256" key="1">
    <source>
        <dbReference type="ARBA" id="ARBA00004651"/>
    </source>
</evidence>
<keyword evidence="15" id="KW-1185">Reference proteome</keyword>
<dbReference type="RefSeq" id="WP_062410613.1">
    <property type="nucleotide sequence ID" value="NZ_CP013652.1"/>
</dbReference>
<dbReference type="PATRIC" id="fig|162209.4.peg.5213"/>
<evidence type="ECO:0000256" key="9">
    <source>
        <dbReference type="ARBA" id="ARBA00023065"/>
    </source>
</evidence>
<dbReference type="STRING" id="162209.IJ22_49350"/>
<proteinExistence type="inferred from homology"/>
<dbReference type="Pfam" id="PF00474">
    <property type="entry name" value="SSF"/>
    <property type="match status" value="1"/>
</dbReference>
<evidence type="ECO:0000313" key="14">
    <source>
        <dbReference type="EMBL" id="ALS25197.1"/>
    </source>
</evidence>
<evidence type="ECO:0000256" key="7">
    <source>
        <dbReference type="ARBA" id="ARBA00022989"/>
    </source>
</evidence>
<keyword evidence="3" id="KW-0813">Transport</keyword>
<dbReference type="InterPro" id="IPR050277">
    <property type="entry name" value="Sodium:Solute_Symporter"/>
</dbReference>
<keyword evidence="4" id="KW-1003">Cell membrane</keyword>
<organism evidence="14 15">
    <name type="scientific">Paenibacillus naphthalenovorans</name>
    <dbReference type="NCBI Taxonomy" id="162209"/>
    <lineage>
        <taxon>Bacteria</taxon>
        <taxon>Bacillati</taxon>
        <taxon>Bacillota</taxon>
        <taxon>Bacilli</taxon>
        <taxon>Bacillales</taxon>
        <taxon>Paenibacillaceae</taxon>
        <taxon>Paenibacillus</taxon>
    </lineage>
</organism>
<dbReference type="PANTHER" id="PTHR48086">
    <property type="entry name" value="SODIUM/PROLINE SYMPORTER-RELATED"/>
    <property type="match status" value="1"/>
</dbReference>
<sequence>MEHSLLYLLYFLFYSIVLLWFGKYGFDRVKSSKDYFIGHGNMGVFLGVCTFCASWISATSMLFITGSVYRFGLYPSVFGVLGWFAGALLFIPLTNRLAHQSLRKSLRTLPEYFYVRYGCRRLQAVGGMAVVFSHLFYIMLQIRGFGLVVGHMLEIPYALAVLLVYLFLIYTTFGGFESVARTDMVNFLLILIGSFTGAILVYQELGGSLHTAQKFVSASISLPQGTSSPMAADRSSLFYLGMFMFMSWALGKSTYPQYMNRVLAAKDRSTAVKMIGISLILLVATYAVLIFTSLGIRALSPELAAVSLDEIMPMAVERLFAPYWAGLILTAIMAAAVSTANSQLLVLAGSFSWDIYRYAVKRPATEEKLIRVSRWLVTIGATVSLLMAFIPPGTLLDYSSYIWGFFAATFFVPLYGGLFWKGATKEGAWAGFVGGTSIYIMEILFFRLEGEWTNPALPGVLVSLLCLVTVSTFYRRKRNRKNEEDPILTLH</sequence>
<gene>
    <name evidence="14" type="ORF">IJ22_49350</name>
</gene>
<keyword evidence="7" id="KW-1133">Transmembrane helix</keyword>
<dbReference type="GO" id="GO:0015293">
    <property type="term" value="F:symporter activity"/>
    <property type="evidence" value="ECO:0007669"/>
    <property type="project" value="UniProtKB-KW"/>
</dbReference>
<dbReference type="InterPro" id="IPR038377">
    <property type="entry name" value="Na/Glc_symporter_sf"/>
</dbReference>
<dbReference type="Proteomes" id="UP000061660">
    <property type="component" value="Chromosome"/>
</dbReference>
<accession>A0A0U2WCM9</accession>
<keyword evidence="6" id="KW-0769">Symport</keyword>
<dbReference type="GO" id="GO:0005886">
    <property type="term" value="C:plasma membrane"/>
    <property type="evidence" value="ECO:0007669"/>
    <property type="project" value="UniProtKB-SubCell"/>
</dbReference>
<evidence type="ECO:0000256" key="8">
    <source>
        <dbReference type="ARBA" id="ARBA00023053"/>
    </source>
</evidence>
<dbReference type="OrthoDB" id="9810181at2"/>
<dbReference type="EMBL" id="CP013652">
    <property type="protein sequence ID" value="ALS25197.1"/>
    <property type="molecule type" value="Genomic_DNA"/>
</dbReference>